<name>A0A0G2F9I7_9PEZI</name>
<evidence type="ECO:0000313" key="1">
    <source>
        <dbReference type="EMBL" id="KKY31327.1"/>
    </source>
</evidence>
<dbReference type="EMBL" id="LCUC01000396">
    <property type="protein sequence ID" value="KKY31327.1"/>
    <property type="molecule type" value="Genomic_DNA"/>
</dbReference>
<dbReference type="AlphaFoldDB" id="A0A0G2F9I7"/>
<dbReference type="STRING" id="1214573.A0A0G2F9I7"/>
<reference evidence="1 2" key="1">
    <citation type="submission" date="2015-05" db="EMBL/GenBank/DDBJ databases">
        <title>Distinctive expansion of gene families associated with plant cell wall degradation and secondary metabolism in the genomes of grapevine trunk pathogens.</title>
        <authorList>
            <person name="Lawrence D.P."/>
            <person name="Travadon R."/>
            <person name="Rolshausen P.E."/>
            <person name="Baumgartner K."/>
        </authorList>
    </citation>
    <scope>NUCLEOTIDE SEQUENCE [LARGE SCALE GENOMIC DNA]</scope>
    <source>
        <strain evidence="1">DA912</strain>
    </source>
</reference>
<dbReference type="InterPro" id="IPR008949">
    <property type="entry name" value="Isoprenoid_synthase_dom_sf"/>
</dbReference>
<dbReference type="Gene3D" id="1.10.600.10">
    <property type="entry name" value="Farnesyl Diphosphate Synthase"/>
    <property type="match status" value="1"/>
</dbReference>
<organism evidence="1 2">
    <name type="scientific">Diaporthe ampelina</name>
    <dbReference type="NCBI Taxonomy" id="1214573"/>
    <lineage>
        <taxon>Eukaryota</taxon>
        <taxon>Fungi</taxon>
        <taxon>Dikarya</taxon>
        <taxon>Ascomycota</taxon>
        <taxon>Pezizomycotina</taxon>
        <taxon>Sordariomycetes</taxon>
        <taxon>Sordariomycetidae</taxon>
        <taxon>Diaporthales</taxon>
        <taxon>Diaporthaceae</taxon>
        <taxon>Diaporthe</taxon>
    </lineage>
</organism>
<gene>
    <name evidence="1" type="ORF">UCDDA912_g08735</name>
</gene>
<dbReference type="Proteomes" id="UP000034680">
    <property type="component" value="Unassembled WGS sequence"/>
</dbReference>
<sequence length="108" mass="12630">MVEYAYIHDDVIEYAENKDDSKLVEANKELMEGLSLGEEARAGTKDHVRRRQLQAKMAVELMDVDKNQAKECLRLWKEMSEVFVEIRDMKFVRLEDYLSFRVVDAGCP</sequence>
<evidence type="ECO:0000313" key="2">
    <source>
        <dbReference type="Proteomes" id="UP000034680"/>
    </source>
</evidence>
<proteinExistence type="predicted"/>
<reference evidence="1 2" key="2">
    <citation type="submission" date="2015-05" db="EMBL/GenBank/DDBJ databases">
        <authorList>
            <person name="Morales-Cruz A."/>
            <person name="Amrine K.C."/>
            <person name="Cantu D."/>
        </authorList>
    </citation>
    <scope>NUCLEOTIDE SEQUENCE [LARGE SCALE GENOMIC DNA]</scope>
    <source>
        <strain evidence="1">DA912</strain>
    </source>
</reference>
<dbReference type="OrthoDB" id="6921389at2759"/>
<keyword evidence="2" id="KW-1185">Reference proteome</keyword>
<accession>A0A0G2F9I7</accession>
<comment type="caution">
    <text evidence="1">The sequence shown here is derived from an EMBL/GenBank/DDBJ whole genome shotgun (WGS) entry which is preliminary data.</text>
</comment>
<protein>
    <submittedName>
        <fullName evidence="1">Putative geranylgeranyl pyrophosphate synthase</fullName>
    </submittedName>
</protein>